<dbReference type="AlphaFoldDB" id="A0A380TEZ5"/>
<protein>
    <submittedName>
        <fullName evidence="7">Putative O-antigen ligase</fullName>
    </submittedName>
</protein>
<feature type="transmembrane region" description="Helical" evidence="5">
    <location>
        <begin position="422"/>
        <end position="445"/>
    </location>
</feature>
<sequence length="504" mass="53935">MPMPPEAGAALGAPPETESMRTVAVQADWPALFWALVVMVCLTPLPLGSIYPWSWGLLASGVGVLLALWSIRVARGLQDVSVGVGSVWFLVVPFFSVAAWVAIQSSSITPASWHHPLWSSAAESLGEDVVGSISLNPYLSLSHLARLLSYGGVFWLSLQLCRKSQRARQVLFAICVAAFVCAVLGLVAYAFGFGAILWIDMPIDERVLTGTFGSADSFAAYAALGLLCVTAVVQITFSQRLQAIFGAMTREAFTAGDDGRVRRAKPSLFSTEVWRRLAASVSWTDRWLILAWVCVLAAAVATHSRVGLGSLAIALLALVLVFALSRSLRRGGASTVAAAIVLFLGAAFLAGGGRLEKIFLDIDADAERQRVYDLTVSAIQDAPVLGTGYGTFEEVFRFYRTSDVDGYYAMAHSTYLESVLELGLPATLMLFAVFAGLFYLTIYGIRSRGRDGIYPCVGFAATILIALHAAADFSLQVPAVAATYAMIMGAACAQCWSTRHGTEV</sequence>
<organism evidence="7">
    <name type="scientific">metagenome</name>
    <dbReference type="NCBI Taxonomy" id="256318"/>
    <lineage>
        <taxon>unclassified sequences</taxon>
        <taxon>metagenomes</taxon>
    </lineage>
</organism>
<accession>A0A380TEZ5</accession>
<feature type="domain" description="O-antigen ligase-related" evidence="6">
    <location>
        <begin position="292"/>
        <end position="431"/>
    </location>
</feature>
<feature type="transmembrane region" description="Helical" evidence="5">
    <location>
        <begin position="331"/>
        <end position="350"/>
    </location>
</feature>
<keyword evidence="7" id="KW-0436">Ligase</keyword>
<reference evidence="7" key="1">
    <citation type="submission" date="2018-07" db="EMBL/GenBank/DDBJ databases">
        <authorList>
            <person name="Quirk P.G."/>
            <person name="Krulwich T.A."/>
        </authorList>
    </citation>
    <scope>NUCLEOTIDE SEQUENCE</scope>
</reference>
<feature type="transmembrane region" description="Helical" evidence="5">
    <location>
        <begin position="452"/>
        <end position="471"/>
    </location>
</feature>
<dbReference type="EMBL" id="UIDG01000180">
    <property type="protein sequence ID" value="SUS06273.1"/>
    <property type="molecule type" value="Genomic_DNA"/>
</dbReference>
<evidence type="ECO:0000256" key="2">
    <source>
        <dbReference type="ARBA" id="ARBA00022692"/>
    </source>
</evidence>
<evidence type="ECO:0000256" key="4">
    <source>
        <dbReference type="ARBA" id="ARBA00023136"/>
    </source>
</evidence>
<dbReference type="InterPro" id="IPR007016">
    <property type="entry name" value="O-antigen_ligase-rel_domated"/>
</dbReference>
<proteinExistence type="predicted"/>
<dbReference type="GO" id="GO:0016874">
    <property type="term" value="F:ligase activity"/>
    <property type="evidence" value="ECO:0007669"/>
    <property type="project" value="UniProtKB-KW"/>
</dbReference>
<comment type="subcellular location">
    <subcellularLocation>
        <location evidence="1">Membrane</location>
        <topology evidence="1">Multi-pass membrane protein</topology>
    </subcellularLocation>
</comment>
<dbReference type="InterPro" id="IPR051533">
    <property type="entry name" value="WaaL-like"/>
</dbReference>
<dbReference type="Pfam" id="PF04932">
    <property type="entry name" value="Wzy_C"/>
    <property type="match status" value="1"/>
</dbReference>
<dbReference type="GO" id="GO:0016020">
    <property type="term" value="C:membrane"/>
    <property type="evidence" value="ECO:0007669"/>
    <property type="project" value="UniProtKB-SubCell"/>
</dbReference>
<dbReference type="PANTHER" id="PTHR37422:SF23">
    <property type="entry name" value="TEICHURONIC ACID BIOSYNTHESIS PROTEIN TUAE"/>
    <property type="match status" value="1"/>
</dbReference>
<feature type="transmembrane region" description="Helical" evidence="5">
    <location>
        <begin position="477"/>
        <end position="496"/>
    </location>
</feature>
<evidence type="ECO:0000256" key="3">
    <source>
        <dbReference type="ARBA" id="ARBA00022989"/>
    </source>
</evidence>
<keyword evidence="2 5" id="KW-0812">Transmembrane</keyword>
<feature type="transmembrane region" description="Helical" evidence="5">
    <location>
        <begin position="138"/>
        <end position="158"/>
    </location>
</feature>
<feature type="transmembrane region" description="Helical" evidence="5">
    <location>
        <begin position="29"/>
        <end position="47"/>
    </location>
</feature>
<evidence type="ECO:0000259" key="6">
    <source>
        <dbReference type="Pfam" id="PF04932"/>
    </source>
</evidence>
<feature type="transmembrane region" description="Helical" evidence="5">
    <location>
        <begin position="307"/>
        <end position="324"/>
    </location>
</feature>
<feature type="transmembrane region" description="Helical" evidence="5">
    <location>
        <begin position="170"/>
        <end position="198"/>
    </location>
</feature>
<keyword evidence="3 5" id="KW-1133">Transmembrane helix</keyword>
<evidence type="ECO:0000256" key="5">
    <source>
        <dbReference type="SAM" id="Phobius"/>
    </source>
</evidence>
<feature type="transmembrane region" description="Helical" evidence="5">
    <location>
        <begin position="218"/>
        <end position="237"/>
    </location>
</feature>
<gene>
    <name evidence="7" type="ORF">DF3PB_2600002</name>
</gene>
<name>A0A380TEZ5_9ZZZZ</name>
<feature type="transmembrane region" description="Helical" evidence="5">
    <location>
        <begin position="53"/>
        <end position="71"/>
    </location>
</feature>
<dbReference type="PANTHER" id="PTHR37422">
    <property type="entry name" value="TEICHURONIC ACID BIOSYNTHESIS PROTEIN TUAE"/>
    <property type="match status" value="1"/>
</dbReference>
<keyword evidence="4 5" id="KW-0472">Membrane</keyword>
<evidence type="ECO:0000313" key="7">
    <source>
        <dbReference type="EMBL" id="SUS06273.1"/>
    </source>
</evidence>
<feature type="transmembrane region" description="Helical" evidence="5">
    <location>
        <begin position="283"/>
        <end position="301"/>
    </location>
</feature>
<feature type="transmembrane region" description="Helical" evidence="5">
    <location>
        <begin position="83"/>
        <end position="103"/>
    </location>
</feature>
<evidence type="ECO:0000256" key="1">
    <source>
        <dbReference type="ARBA" id="ARBA00004141"/>
    </source>
</evidence>